<reference evidence="1 2" key="1">
    <citation type="submission" date="2019-12" db="EMBL/GenBank/DDBJ databases">
        <authorList>
            <person name="Alioto T."/>
            <person name="Alioto T."/>
            <person name="Gomez Garrido J."/>
        </authorList>
    </citation>
    <scope>NUCLEOTIDE SEQUENCE [LARGE SCALE GENOMIC DNA]</scope>
</reference>
<protein>
    <submittedName>
        <fullName evidence="1">Uncharacterized protein</fullName>
    </submittedName>
</protein>
<dbReference type="Gramene" id="OE9A099417T1">
    <property type="protein sequence ID" value="OE9A099417C1"/>
    <property type="gene ID" value="OE9A099417"/>
</dbReference>
<gene>
    <name evidence="1" type="ORF">OLEA9_A099417</name>
</gene>
<sequence length="52" mass="5774">MVTVRGGWHLAAVRGYGGFYSREKAWDLVFSGDEDLAEPDLTNITIQISESD</sequence>
<evidence type="ECO:0000313" key="2">
    <source>
        <dbReference type="Proteomes" id="UP000594638"/>
    </source>
</evidence>
<organism evidence="1 2">
    <name type="scientific">Olea europaea subsp. europaea</name>
    <dbReference type="NCBI Taxonomy" id="158383"/>
    <lineage>
        <taxon>Eukaryota</taxon>
        <taxon>Viridiplantae</taxon>
        <taxon>Streptophyta</taxon>
        <taxon>Embryophyta</taxon>
        <taxon>Tracheophyta</taxon>
        <taxon>Spermatophyta</taxon>
        <taxon>Magnoliopsida</taxon>
        <taxon>eudicotyledons</taxon>
        <taxon>Gunneridae</taxon>
        <taxon>Pentapetalae</taxon>
        <taxon>asterids</taxon>
        <taxon>lamiids</taxon>
        <taxon>Lamiales</taxon>
        <taxon>Oleaceae</taxon>
        <taxon>Oleeae</taxon>
        <taxon>Olea</taxon>
    </lineage>
</organism>
<evidence type="ECO:0000313" key="1">
    <source>
        <dbReference type="EMBL" id="CAA2980248.1"/>
    </source>
</evidence>
<dbReference type="AlphaFoldDB" id="A0A8S0RKA2"/>
<name>A0A8S0RKA2_OLEEU</name>
<dbReference type="Proteomes" id="UP000594638">
    <property type="component" value="Unassembled WGS sequence"/>
</dbReference>
<accession>A0A8S0RKA2</accession>
<proteinExistence type="predicted"/>
<keyword evidence="2" id="KW-1185">Reference proteome</keyword>
<dbReference type="EMBL" id="CACTIH010003644">
    <property type="protein sequence ID" value="CAA2980248.1"/>
    <property type="molecule type" value="Genomic_DNA"/>
</dbReference>
<comment type="caution">
    <text evidence="1">The sequence shown here is derived from an EMBL/GenBank/DDBJ whole genome shotgun (WGS) entry which is preliminary data.</text>
</comment>